<dbReference type="Pfam" id="PF00071">
    <property type="entry name" value="Ras"/>
    <property type="match status" value="1"/>
</dbReference>
<proteinExistence type="predicted"/>
<dbReference type="Proteomes" id="UP000002039">
    <property type="component" value="Unassembled WGS sequence"/>
</dbReference>
<dbReference type="EMBL" id="EQ999973">
    <property type="protein sequence ID" value="EEQ83622.2"/>
    <property type="molecule type" value="Genomic_DNA"/>
</dbReference>
<dbReference type="Gene3D" id="3.40.50.300">
    <property type="entry name" value="P-loop containing nucleotide triphosphate hydrolases"/>
    <property type="match status" value="1"/>
</dbReference>
<dbReference type="RefSeq" id="XP_045271771.1">
    <property type="nucleotide sequence ID" value="XM_045415939.1"/>
</dbReference>
<evidence type="ECO:0000313" key="2">
    <source>
        <dbReference type="Proteomes" id="UP000002039"/>
    </source>
</evidence>
<keyword evidence="2" id="KW-1185">Reference proteome</keyword>
<dbReference type="SUPFAM" id="SSF52540">
    <property type="entry name" value="P-loop containing nucleoside triphosphate hydrolases"/>
    <property type="match status" value="1"/>
</dbReference>
<accession>A0ABP2EKD5</accession>
<organism evidence="1 2">
    <name type="scientific">Ajellomyces dermatitidis (strain ER-3 / ATCC MYA-2586)</name>
    <name type="common">Blastomyces dermatitidis</name>
    <dbReference type="NCBI Taxonomy" id="559297"/>
    <lineage>
        <taxon>Eukaryota</taxon>
        <taxon>Fungi</taxon>
        <taxon>Dikarya</taxon>
        <taxon>Ascomycota</taxon>
        <taxon>Pezizomycotina</taxon>
        <taxon>Eurotiomycetes</taxon>
        <taxon>Eurotiomycetidae</taxon>
        <taxon>Onygenales</taxon>
        <taxon>Ajellomycetaceae</taxon>
        <taxon>Blastomyces</taxon>
    </lineage>
</organism>
<reference evidence="2" key="1">
    <citation type="journal article" date="2015" name="PLoS Genet.">
        <title>The dynamic genome and transcriptome of the human fungal pathogen Blastomyces and close relative Emmonsia.</title>
        <authorList>
            <person name="Munoz J.F."/>
            <person name="Gauthier G.M."/>
            <person name="Desjardins C.A."/>
            <person name="Gallo J.E."/>
            <person name="Holder J."/>
            <person name="Sullivan T.D."/>
            <person name="Marty A.J."/>
            <person name="Carmen J.C."/>
            <person name="Chen Z."/>
            <person name="Ding L."/>
            <person name="Gujja S."/>
            <person name="Magrini V."/>
            <person name="Misas E."/>
            <person name="Mitreva M."/>
            <person name="Priest M."/>
            <person name="Saif S."/>
            <person name="Whiston E.A."/>
            <person name="Young S."/>
            <person name="Zeng Q."/>
            <person name="Goldman W.E."/>
            <person name="Mardis E.R."/>
            <person name="Taylor J.W."/>
            <person name="McEwen J.G."/>
            <person name="Clay O.K."/>
            <person name="Klein B.S."/>
            <person name="Cuomo C.A."/>
        </authorList>
    </citation>
    <scope>NUCLEOTIDE SEQUENCE [LARGE SCALE GENOMIC DNA]</scope>
    <source>
        <strain evidence="2">ER-3 / ATCC MYA-2586</strain>
    </source>
</reference>
<evidence type="ECO:0000313" key="1">
    <source>
        <dbReference type="EMBL" id="EEQ83622.2"/>
    </source>
</evidence>
<gene>
    <name evidence="1" type="ORF">BDCG_00427</name>
</gene>
<dbReference type="GeneID" id="69023192"/>
<dbReference type="InterPro" id="IPR001806">
    <property type="entry name" value="Small_GTPase"/>
</dbReference>
<name>A0ABP2EKD5_AJEDR</name>
<dbReference type="InterPro" id="IPR027417">
    <property type="entry name" value="P-loop_NTPase"/>
</dbReference>
<protein>
    <submittedName>
        <fullName evidence="1">Uncharacterized protein</fullName>
    </submittedName>
</protein>
<sequence length="170" mass="18902">MNVANSTQTPRPKLRRIFKTLPMKKHVSATSHSPAIICFSVTNIHSFHAIESSWLEEANHFHPRGIPKIFIGNKVDLRTHHAGEGHVEKGGNTLVNLFIGIMNDLEQARHCNLGFTPESIDHFIGAGPNLLRLPARLPHVSSPALLLNHSLLKDSDSTYPLFENLKLVEA</sequence>